<dbReference type="PANTHER" id="PTHR30173:SF43">
    <property type="entry name" value="ECF RNA POLYMERASE SIGMA FACTOR SIGI-RELATED"/>
    <property type="match status" value="1"/>
</dbReference>
<evidence type="ECO:0000256" key="4">
    <source>
        <dbReference type="ARBA" id="ARBA00023082"/>
    </source>
</evidence>
<dbReference type="Pfam" id="PF08281">
    <property type="entry name" value="Sigma70_r4_2"/>
    <property type="match status" value="1"/>
</dbReference>
<evidence type="ECO:0000256" key="5">
    <source>
        <dbReference type="ARBA" id="ARBA00023163"/>
    </source>
</evidence>
<dbReference type="InterPro" id="IPR014284">
    <property type="entry name" value="RNA_pol_sigma-70_dom"/>
</dbReference>
<evidence type="ECO:0000256" key="2">
    <source>
        <dbReference type="ARBA" id="ARBA00011344"/>
    </source>
</evidence>
<gene>
    <name evidence="9" type="ORF">GA0070623_4281</name>
</gene>
<evidence type="ECO:0000313" key="9">
    <source>
        <dbReference type="EMBL" id="SCG77674.1"/>
    </source>
</evidence>
<dbReference type="InterPro" id="IPR013249">
    <property type="entry name" value="RNA_pol_sigma70_r4_t2"/>
</dbReference>
<evidence type="ECO:0000256" key="3">
    <source>
        <dbReference type="ARBA" id="ARBA00023015"/>
    </source>
</evidence>
<feature type="domain" description="RNA polymerase sigma factor 70 region 4 type 2" evidence="7">
    <location>
        <begin position="124"/>
        <end position="174"/>
    </location>
</feature>
<dbReference type="Proteomes" id="UP000198226">
    <property type="component" value="Chromosome I"/>
</dbReference>
<dbReference type="GO" id="GO:0003677">
    <property type="term" value="F:DNA binding"/>
    <property type="evidence" value="ECO:0007669"/>
    <property type="project" value="InterPro"/>
</dbReference>
<dbReference type="SUPFAM" id="SSF88659">
    <property type="entry name" value="Sigma3 and sigma4 domains of RNA polymerase sigma factors"/>
    <property type="match status" value="1"/>
</dbReference>
<dbReference type="RefSeq" id="WP_269749293.1">
    <property type="nucleotide sequence ID" value="NZ_LRMV01000108.1"/>
</dbReference>
<keyword evidence="10" id="KW-1185">Reference proteome</keyword>
<protein>
    <submittedName>
        <fullName evidence="9">RNA polymerase, sigma subunit, ECF family</fullName>
    </submittedName>
</protein>
<dbReference type="GO" id="GO:0016987">
    <property type="term" value="F:sigma factor activity"/>
    <property type="evidence" value="ECO:0007669"/>
    <property type="project" value="UniProtKB-KW"/>
</dbReference>
<dbReference type="Pfam" id="PF12680">
    <property type="entry name" value="SnoaL_2"/>
    <property type="match status" value="1"/>
</dbReference>
<evidence type="ECO:0000259" key="7">
    <source>
        <dbReference type="Pfam" id="PF08281"/>
    </source>
</evidence>
<dbReference type="AlphaFoldDB" id="A0A1C5K4H6"/>
<dbReference type="EMBL" id="LT607752">
    <property type="protein sequence ID" value="SCG77674.1"/>
    <property type="molecule type" value="Genomic_DNA"/>
</dbReference>
<dbReference type="InterPro" id="IPR032710">
    <property type="entry name" value="NTF2-like_dom_sf"/>
</dbReference>
<dbReference type="InterPro" id="IPR013324">
    <property type="entry name" value="RNA_pol_sigma_r3/r4-like"/>
</dbReference>
<comment type="subunit">
    <text evidence="2">Interacts transiently with the RNA polymerase catalytic core formed by RpoA, RpoB, RpoC and RpoZ (2 alpha, 1 beta, 1 beta' and 1 omega subunit) to form the RNA polymerase holoenzyme that can initiate transcription.</text>
</comment>
<keyword evidence="3" id="KW-0805">Transcription regulation</keyword>
<dbReference type="PANTHER" id="PTHR30173">
    <property type="entry name" value="SIGMA 19 FACTOR"/>
    <property type="match status" value="1"/>
</dbReference>
<sequence length="324" mass="35350">MVTVDLVAEFEAERGRLTALAHRMLGSRSEAEDAVQETWLRYSGALADPRSRAEIRHLGGWLTTTCARICLDVLRSARVRRETYPGQWLPEPVVTPWRAGGPEPDGFAPDPADRAVRRDRLGTALLVVLERLTPEQRVAFVLHDVFAVPFARVAEVLASTPEAARQLASRARRAVTATDAPRHTAGPAEQREVLAAFAAATESGDLDTLVRVLAPDVVLIGDGGGHFPAARRPVVGADPVARFLLGLFTRAGRYGQRLRAEPVLVDGVLGLHLETVTPDGRPLRMVTGFAVHDGRISGLFNQLNPDKLHRLPDLDPAATWPPRW</sequence>
<feature type="domain" description="RNA polymerase sigma-70 region 2" evidence="6">
    <location>
        <begin position="10"/>
        <end position="78"/>
    </location>
</feature>
<dbReference type="InterPro" id="IPR013325">
    <property type="entry name" value="RNA_pol_sigma_r2"/>
</dbReference>
<dbReference type="SUPFAM" id="SSF88946">
    <property type="entry name" value="Sigma2 domain of RNA polymerase sigma factors"/>
    <property type="match status" value="1"/>
</dbReference>
<comment type="similarity">
    <text evidence="1">Belongs to the sigma-70 factor family. ECF subfamily.</text>
</comment>
<evidence type="ECO:0000259" key="8">
    <source>
        <dbReference type="Pfam" id="PF12680"/>
    </source>
</evidence>
<name>A0A1C5K4H6_9ACTN</name>
<keyword evidence="5" id="KW-0804">Transcription</keyword>
<dbReference type="SUPFAM" id="SSF54427">
    <property type="entry name" value="NTF2-like"/>
    <property type="match status" value="1"/>
</dbReference>
<reference evidence="10" key="1">
    <citation type="submission" date="2016-06" db="EMBL/GenBank/DDBJ databases">
        <authorList>
            <person name="Varghese N."/>
            <person name="Submissions Spin"/>
        </authorList>
    </citation>
    <scope>NUCLEOTIDE SEQUENCE [LARGE SCALE GENOMIC DNA]</scope>
    <source>
        <strain evidence="10">DSM 44983</strain>
    </source>
</reference>
<dbReference type="InterPro" id="IPR007627">
    <property type="entry name" value="RNA_pol_sigma70_r2"/>
</dbReference>
<feature type="domain" description="SnoaL-like" evidence="8">
    <location>
        <begin position="195"/>
        <end position="297"/>
    </location>
</feature>
<organism evidence="9 10">
    <name type="scientific">Micromonospora rifamycinica</name>
    <dbReference type="NCBI Taxonomy" id="291594"/>
    <lineage>
        <taxon>Bacteria</taxon>
        <taxon>Bacillati</taxon>
        <taxon>Actinomycetota</taxon>
        <taxon>Actinomycetes</taxon>
        <taxon>Micromonosporales</taxon>
        <taxon>Micromonosporaceae</taxon>
        <taxon>Micromonospora</taxon>
    </lineage>
</organism>
<dbReference type="NCBIfam" id="TIGR02937">
    <property type="entry name" value="sigma70-ECF"/>
    <property type="match status" value="1"/>
</dbReference>
<keyword evidence="4" id="KW-0731">Sigma factor</keyword>
<dbReference type="Pfam" id="PF04542">
    <property type="entry name" value="Sigma70_r2"/>
    <property type="match status" value="1"/>
</dbReference>
<dbReference type="GO" id="GO:0006352">
    <property type="term" value="P:DNA-templated transcription initiation"/>
    <property type="evidence" value="ECO:0007669"/>
    <property type="project" value="InterPro"/>
</dbReference>
<dbReference type="Gene3D" id="1.10.10.10">
    <property type="entry name" value="Winged helix-like DNA-binding domain superfamily/Winged helix DNA-binding domain"/>
    <property type="match status" value="1"/>
</dbReference>
<dbReference type="InterPro" id="IPR036388">
    <property type="entry name" value="WH-like_DNA-bd_sf"/>
</dbReference>
<proteinExistence type="inferred from homology"/>
<dbReference type="InterPro" id="IPR037401">
    <property type="entry name" value="SnoaL-like"/>
</dbReference>
<dbReference type="Gene3D" id="3.10.450.50">
    <property type="match status" value="1"/>
</dbReference>
<dbReference type="Gene3D" id="1.10.1740.10">
    <property type="match status" value="1"/>
</dbReference>
<dbReference type="NCBIfam" id="NF007214">
    <property type="entry name" value="PRK09636.1"/>
    <property type="match status" value="1"/>
</dbReference>
<evidence type="ECO:0000256" key="1">
    <source>
        <dbReference type="ARBA" id="ARBA00010641"/>
    </source>
</evidence>
<evidence type="ECO:0000313" key="10">
    <source>
        <dbReference type="Proteomes" id="UP000198226"/>
    </source>
</evidence>
<evidence type="ECO:0000259" key="6">
    <source>
        <dbReference type="Pfam" id="PF04542"/>
    </source>
</evidence>
<dbReference type="InterPro" id="IPR052704">
    <property type="entry name" value="ECF_Sigma-70_Domain"/>
</dbReference>
<accession>A0A1C5K4H6</accession>